<feature type="compositionally biased region" description="Polar residues" evidence="2">
    <location>
        <begin position="56"/>
        <end position="71"/>
    </location>
</feature>
<dbReference type="InterPro" id="IPR004474">
    <property type="entry name" value="LytR_CpsA_psr"/>
</dbReference>
<dbReference type="PANTHER" id="PTHR33392:SF6">
    <property type="entry name" value="POLYISOPRENYL-TEICHOIC ACID--PEPTIDOGLYCAN TEICHOIC ACID TRANSFERASE TAGU"/>
    <property type="match status" value="1"/>
</dbReference>
<keyword evidence="3" id="KW-0472">Membrane</keyword>
<feature type="region of interest" description="Disordered" evidence="2">
    <location>
        <begin position="366"/>
        <end position="433"/>
    </location>
</feature>
<comment type="similarity">
    <text evidence="1">Belongs to the LytR/CpsA/Psr (LCP) family.</text>
</comment>
<comment type="caution">
    <text evidence="5">The sequence shown here is derived from an EMBL/GenBank/DDBJ whole genome shotgun (WGS) entry which is preliminary data.</text>
</comment>
<dbReference type="EMBL" id="VFMN01000001">
    <property type="protein sequence ID" value="TQJ08127.1"/>
    <property type="molecule type" value="Genomic_DNA"/>
</dbReference>
<dbReference type="Gene3D" id="3.40.630.190">
    <property type="entry name" value="LCP protein"/>
    <property type="match status" value="1"/>
</dbReference>
<keyword evidence="6" id="KW-1185">Reference proteome</keyword>
<keyword evidence="3" id="KW-0812">Transmembrane</keyword>
<keyword evidence="3" id="KW-1133">Transmembrane helix</keyword>
<sequence>MTAPAPRHRAPRRSHRLRNSIIGLVVLALVAVVGFVVVEYVGLKKDLTTSDALAGNTPSGTETTSSAPRQDTNILIMGLDSRVDVHGNPLPQDIYEALHAGDQSDGGLNSNVLMLLHIPAQGKAVEISIPRDDYVPLHGCPDGTCTEKIKQAYGLAVDQEQRRLAGSAGNGMTAAEKYQKARDAGRLAQVQTVQDFLQVHIDHFVEVTMVAFYQLAQVVQPIKVCLLHDTSDRYSGADFKAGEQEIDAAQALAFVRQRRDPNTSLNFTDLDRSRRQQAFITSLATQMKDAGVLTNPVKINGILDVVKQNTAVDSGLDLFSFLGQARDMAGGNVSYYTLPVKEFGQNARGEDVNIVDTEQIRAIVTSLLSPAPTGSTPSTSSTTSAGTSTGPTSSATTSSSAPTTSGPQPVPATKEPAPTDLSQLSGGGVPCVK</sequence>
<name>A0A542DYG2_9MICO</name>
<dbReference type="Pfam" id="PF03816">
    <property type="entry name" value="LytR_cpsA_psr"/>
    <property type="match status" value="1"/>
</dbReference>
<proteinExistence type="inferred from homology"/>
<feature type="compositionally biased region" description="Low complexity" evidence="2">
    <location>
        <begin position="366"/>
        <end position="407"/>
    </location>
</feature>
<evidence type="ECO:0000313" key="6">
    <source>
        <dbReference type="Proteomes" id="UP000317893"/>
    </source>
</evidence>
<feature type="domain" description="Cell envelope-related transcriptional attenuator" evidence="4">
    <location>
        <begin position="109"/>
        <end position="288"/>
    </location>
</feature>
<feature type="transmembrane region" description="Helical" evidence="3">
    <location>
        <begin position="21"/>
        <end position="43"/>
    </location>
</feature>
<reference evidence="5 6" key="1">
    <citation type="submission" date="2019-06" db="EMBL/GenBank/DDBJ databases">
        <title>Sequencing the genomes of 1000 actinobacteria strains.</title>
        <authorList>
            <person name="Klenk H.-P."/>
        </authorList>
    </citation>
    <scope>NUCLEOTIDE SEQUENCE [LARGE SCALE GENOMIC DNA]</scope>
    <source>
        <strain evidence="5 6">DSM 18607</strain>
    </source>
</reference>
<accession>A0A542DYG2</accession>
<dbReference type="Proteomes" id="UP000317893">
    <property type="component" value="Unassembled WGS sequence"/>
</dbReference>
<dbReference type="AlphaFoldDB" id="A0A542DYG2"/>
<dbReference type="PANTHER" id="PTHR33392">
    <property type="entry name" value="POLYISOPRENYL-TEICHOIC ACID--PEPTIDOGLYCAN TEICHOIC ACID TRANSFERASE TAGU"/>
    <property type="match status" value="1"/>
</dbReference>
<feature type="region of interest" description="Disordered" evidence="2">
    <location>
        <begin position="51"/>
        <end position="71"/>
    </location>
</feature>
<evidence type="ECO:0000256" key="1">
    <source>
        <dbReference type="ARBA" id="ARBA00006068"/>
    </source>
</evidence>
<evidence type="ECO:0000256" key="2">
    <source>
        <dbReference type="SAM" id="MobiDB-lite"/>
    </source>
</evidence>
<organism evidence="5 6">
    <name type="scientific">Lapillicoccus jejuensis</name>
    <dbReference type="NCBI Taxonomy" id="402171"/>
    <lineage>
        <taxon>Bacteria</taxon>
        <taxon>Bacillati</taxon>
        <taxon>Actinomycetota</taxon>
        <taxon>Actinomycetes</taxon>
        <taxon>Micrococcales</taxon>
        <taxon>Intrasporangiaceae</taxon>
        <taxon>Lapillicoccus</taxon>
    </lineage>
</organism>
<dbReference type="OrthoDB" id="9782542at2"/>
<gene>
    <name evidence="5" type="ORF">FB458_1211</name>
</gene>
<evidence type="ECO:0000259" key="4">
    <source>
        <dbReference type="Pfam" id="PF03816"/>
    </source>
</evidence>
<evidence type="ECO:0000313" key="5">
    <source>
        <dbReference type="EMBL" id="TQJ08127.1"/>
    </source>
</evidence>
<dbReference type="RefSeq" id="WP_141847618.1">
    <property type="nucleotide sequence ID" value="NZ_BAAAPR010000002.1"/>
</dbReference>
<dbReference type="InterPro" id="IPR050922">
    <property type="entry name" value="LytR/CpsA/Psr_CW_biosynth"/>
</dbReference>
<dbReference type="NCBIfam" id="TIGR00350">
    <property type="entry name" value="lytR_cpsA_psr"/>
    <property type="match status" value="1"/>
</dbReference>
<protein>
    <submittedName>
        <fullName evidence="5">LytR family transcriptional attenuator</fullName>
    </submittedName>
</protein>
<evidence type="ECO:0000256" key="3">
    <source>
        <dbReference type="SAM" id="Phobius"/>
    </source>
</evidence>